<evidence type="ECO:0000259" key="4">
    <source>
        <dbReference type="SMART" id="SM01287"/>
    </source>
</evidence>
<dbReference type="GO" id="GO:0042393">
    <property type="term" value="F:histone binding"/>
    <property type="evidence" value="ECO:0007669"/>
    <property type="project" value="TreeGrafter"/>
</dbReference>
<sequence>MASETEYLRAILPSLPTGIAAKLRSLCATPATESALENLVRFICGAQHSPEAPKDFHGEWFEKQLTTRNLLKGMNWTSNSSENKRPREDGTENESESSKRPRISPAPLAADGNPIYTLHSISTTSPIRKKVDITICENSITFTNPSTRASEASVPRASIRRAFLVPTRGKSKPHWTVILLSSDTPDRGRPANPATPENPQIIFGLDATSAPAFTVTTYKSGSEPTPEVSPKGSTTLPFICTFLIHLGVALFEPTADVFKSACAGIGNNVMAGSIPGVEAYRAAKSGSLWFMKEGILWGESKPCEFWPVRSLINKREGVRIIGGSGRTCSVVLTRKTEGKGTDGDDEEDMGEETEFGMVDAREQEGIDQWVKKHRHLFGKTEGDSTDEGVDVEPMQPKKIKQFGPVTINQLATADDEDDEDHDFAVDSDSESDGGSASSSSDGDGAGGSGGSDEEEGGEASEGSDEDGEEEEELKPEHHPLLRPGAMPKMSRAAMDMVVGMVEDDMMGGEDDDEEDELDD</sequence>
<reference evidence="6" key="2">
    <citation type="submission" date="2015-01" db="EMBL/GenBank/DDBJ databases">
        <title>Evolutionary Origins and Diversification of the Mycorrhizal Mutualists.</title>
        <authorList>
            <consortium name="DOE Joint Genome Institute"/>
            <consortium name="Mycorrhizal Genomics Consortium"/>
            <person name="Kohler A."/>
            <person name="Kuo A."/>
            <person name="Nagy L.G."/>
            <person name="Floudas D."/>
            <person name="Copeland A."/>
            <person name="Barry K.W."/>
            <person name="Cichocki N."/>
            <person name="Veneault-Fourrey C."/>
            <person name="LaButti K."/>
            <person name="Lindquist E.A."/>
            <person name="Lipzen A."/>
            <person name="Lundell T."/>
            <person name="Morin E."/>
            <person name="Murat C."/>
            <person name="Riley R."/>
            <person name="Ohm R."/>
            <person name="Sun H."/>
            <person name="Tunlid A."/>
            <person name="Henrissat B."/>
            <person name="Grigoriev I.V."/>
            <person name="Hibbett D.S."/>
            <person name="Martin F."/>
        </authorList>
    </citation>
    <scope>NUCLEOTIDE SEQUENCE [LARGE SCALE GENOMIC DNA]</scope>
    <source>
        <strain evidence="6">LaAM-08-1</strain>
    </source>
</reference>
<dbReference type="SMART" id="SM01287">
    <property type="entry name" value="Rtt106"/>
    <property type="match status" value="1"/>
</dbReference>
<feature type="domain" description="Histone chaperone RTT106/FACT complex subunit SPT16-like middle" evidence="4">
    <location>
        <begin position="274"/>
        <end position="380"/>
    </location>
</feature>
<dbReference type="GO" id="GO:0031491">
    <property type="term" value="F:nucleosome binding"/>
    <property type="evidence" value="ECO:0007669"/>
    <property type="project" value="TreeGrafter"/>
</dbReference>
<dbReference type="Proteomes" id="UP000054477">
    <property type="component" value="Unassembled WGS sequence"/>
</dbReference>
<dbReference type="InterPro" id="IPR013719">
    <property type="entry name" value="RTT106/SPT16-like_middle_dom"/>
</dbReference>
<evidence type="ECO:0000256" key="2">
    <source>
        <dbReference type="ARBA" id="ARBA00025370"/>
    </source>
</evidence>
<feature type="compositionally biased region" description="Acidic residues" evidence="3">
    <location>
        <begin position="451"/>
        <end position="473"/>
    </location>
</feature>
<proteinExistence type="inferred from homology"/>
<feature type="compositionally biased region" description="Low complexity" evidence="3">
    <location>
        <begin position="432"/>
        <end position="442"/>
    </location>
</feature>
<dbReference type="OrthoDB" id="75754at2759"/>
<reference evidence="5 6" key="1">
    <citation type="submission" date="2014-04" db="EMBL/GenBank/DDBJ databases">
        <authorList>
            <consortium name="DOE Joint Genome Institute"/>
            <person name="Kuo A."/>
            <person name="Kohler A."/>
            <person name="Nagy L.G."/>
            <person name="Floudas D."/>
            <person name="Copeland A."/>
            <person name="Barry K.W."/>
            <person name="Cichocki N."/>
            <person name="Veneault-Fourrey C."/>
            <person name="LaButti K."/>
            <person name="Lindquist E.A."/>
            <person name="Lipzen A."/>
            <person name="Lundell T."/>
            <person name="Morin E."/>
            <person name="Murat C."/>
            <person name="Sun H."/>
            <person name="Tunlid A."/>
            <person name="Henrissat B."/>
            <person name="Grigoriev I.V."/>
            <person name="Hibbett D.S."/>
            <person name="Martin F."/>
            <person name="Nordberg H.P."/>
            <person name="Cantor M.N."/>
            <person name="Hua S.X."/>
        </authorList>
    </citation>
    <scope>NUCLEOTIDE SEQUENCE [LARGE SCALE GENOMIC DNA]</scope>
    <source>
        <strain evidence="5 6">LaAM-08-1</strain>
    </source>
</reference>
<organism evidence="5 6">
    <name type="scientific">Laccaria amethystina LaAM-08-1</name>
    <dbReference type="NCBI Taxonomy" id="1095629"/>
    <lineage>
        <taxon>Eukaryota</taxon>
        <taxon>Fungi</taxon>
        <taxon>Dikarya</taxon>
        <taxon>Basidiomycota</taxon>
        <taxon>Agaricomycotina</taxon>
        <taxon>Agaricomycetes</taxon>
        <taxon>Agaricomycetidae</taxon>
        <taxon>Agaricales</taxon>
        <taxon>Agaricineae</taxon>
        <taxon>Hydnangiaceae</taxon>
        <taxon>Laccaria</taxon>
    </lineage>
</organism>
<dbReference type="Pfam" id="PF08512">
    <property type="entry name" value="Rttp106-like_middle"/>
    <property type="match status" value="1"/>
</dbReference>
<evidence type="ECO:0000256" key="1">
    <source>
        <dbReference type="ARBA" id="ARBA00006159"/>
    </source>
</evidence>
<evidence type="ECO:0000256" key="3">
    <source>
        <dbReference type="SAM" id="MobiDB-lite"/>
    </source>
</evidence>
<keyword evidence="6" id="KW-1185">Reference proteome</keyword>
<name>A0A0C9YH21_9AGAR</name>
<feature type="compositionally biased region" description="Polar residues" evidence="3">
    <location>
        <begin position="72"/>
        <end position="81"/>
    </location>
</feature>
<accession>A0A0C9YH21</accession>
<comment type="similarity">
    <text evidence="1">Belongs to the RTT106 family.</text>
</comment>
<protein>
    <recommendedName>
        <fullName evidence="4">Histone chaperone RTT106/FACT complex subunit SPT16-like middle domain-containing protein</fullName>
    </recommendedName>
</protein>
<comment type="function">
    <text evidence="2">Component of the FACT complex, a general chromatin factor that acts to reorganize nucleosomes. The FACT complex is involved in multiple processes that require DNA as a template such as mRNA elongation, DNA replication and DNA repair. During transcription elongation the FACT complex acts as a histone chaperone that both destabilizes and restores nucleosomal structure. It facilitates the passage of RNA polymerase II and transcription by promoting the dissociation of one histone H2A-H2B dimer from the nucleosome, then subsequently promotes the reestablishment of the nucleosome following the passage of RNA polymerase II.</text>
</comment>
<dbReference type="HOGENOM" id="CLU_020806_0_0_1"/>
<feature type="compositionally biased region" description="Acidic residues" evidence="3">
    <location>
        <begin position="413"/>
        <end position="431"/>
    </location>
</feature>
<dbReference type="PANTHER" id="PTHR45849">
    <property type="entry name" value="FACT COMPLEX SUBUNIT SSRP1"/>
    <property type="match status" value="1"/>
</dbReference>
<feature type="region of interest" description="Disordered" evidence="3">
    <location>
        <begin position="378"/>
        <end position="519"/>
    </location>
</feature>
<feature type="compositionally biased region" description="Acidic residues" evidence="3">
    <location>
        <begin position="501"/>
        <end position="519"/>
    </location>
</feature>
<dbReference type="EMBL" id="KN838538">
    <property type="protein sequence ID" value="KIK09662.1"/>
    <property type="molecule type" value="Genomic_DNA"/>
</dbReference>
<evidence type="ECO:0000313" key="5">
    <source>
        <dbReference type="EMBL" id="KIK09662.1"/>
    </source>
</evidence>
<feature type="region of interest" description="Disordered" evidence="3">
    <location>
        <begin position="72"/>
        <end position="111"/>
    </location>
</feature>
<dbReference type="InterPro" id="IPR050454">
    <property type="entry name" value="RTT106/SSRP1_HistChap/FACT"/>
</dbReference>
<gene>
    <name evidence="5" type="ORF">K443DRAFT_671557</name>
</gene>
<dbReference type="InterPro" id="IPR011993">
    <property type="entry name" value="PH-like_dom_sf"/>
</dbReference>
<dbReference type="AlphaFoldDB" id="A0A0C9YH21"/>
<dbReference type="Gene3D" id="2.30.29.30">
    <property type="entry name" value="Pleckstrin-homology domain (PH domain)/Phosphotyrosine-binding domain (PTB)"/>
    <property type="match status" value="1"/>
</dbReference>
<evidence type="ECO:0000313" key="6">
    <source>
        <dbReference type="Proteomes" id="UP000054477"/>
    </source>
</evidence>
<dbReference type="SUPFAM" id="SSF50729">
    <property type="entry name" value="PH domain-like"/>
    <property type="match status" value="1"/>
</dbReference>
<dbReference type="STRING" id="1095629.A0A0C9YH21"/>
<dbReference type="PANTHER" id="PTHR45849:SF3">
    <property type="entry name" value="HISTONE CHAPERONE RTT106"/>
    <property type="match status" value="1"/>
</dbReference>